<dbReference type="Pfam" id="PF03004">
    <property type="entry name" value="Transposase_24"/>
    <property type="match status" value="1"/>
</dbReference>
<reference evidence="2 3" key="1">
    <citation type="journal article" date="2014" name="Am. J. Bot.">
        <title>Genome assembly and annotation for red clover (Trifolium pratense; Fabaceae).</title>
        <authorList>
            <person name="Istvanek J."/>
            <person name="Jaros M."/>
            <person name="Krenek A."/>
            <person name="Repkova J."/>
        </authorList>
    </citation>
    <scope>NUCLEOTIDE SEQUENCE [LARGE SCALE GENOMIC DNA]</scope>
    <source>
        <strain evidence="3">cv. Tatra</strain>
        <tissue evidence="2">Young leaves</tissue>
    </source>
</reference>
<comment type="caution">
    <text evidence="2">The sequence shown here is derived from an EMBL/GenBank/DDBJ whole genome shotgun (WGS) entry which is preliminary data.</text>
</comment>
<dbReference type="EMBL" id="ASHM01115619">
    <property type="protein sequence ID" value="PNX70723.1"/>
    <property type="molecule type" value="Genomic_DNA"/>
</dbReference>
<reference evidence="2 3" key="2">
    <citation type="journal article" date="2017" name="Front. Plant Sci.">
        <title>Gene Classification and Mining of Molecular Markers Useful in Red Clover (Trifolium pratense) Breeding.</title>
        <authorList>
            <person name="Istvanek J."/>
            <person name="Dluhosova J."/>
            <person name="Dluhos P."/>
            <person name="Patkova L."/>
            <person name="Nedelnik J."/>
            <person name="Repkova J."/>
        </authorList>
    </citation>
    <scope>NUCLEOTIDE SEQUENCE [LARGE SCALE GENOMIC DNA]</scope>
    <source>
        <strain evidence="3">cv. Tatra</strain>
        <tissue evidence="2">Young leaves</tissue>
    </source>
</reference>
<evidence type="ECO:0000256" key="1">
    <source>
        <dbReference type="SAM" id="MobiDB-lite"/>
    </source>
</evidence>
<sequence length="52" mass="6116">MNKDGWTYLTDRWKEEDFKKRSERNKINRASSKGGALHTTGRKAHHEIALDM</sequence>
<dbReference type="AlphaFoldDB" id="A0A2K3KWQ9"/>
<name>A0A2K3KWQ9_TRIPR</name>
<gene>
    <name evidence="2" type="ORF">L195_g057679</name>
</gene>
<feature type="non-terminal residue" evidence="2">
    <location>
        <position position="52"/>
    </location>
</feature>
<dbReference type="Proteomes" id="UP000236291">
    <property type="component" value="Unassembled WGS sequence"/>
</dbReference>
<protein>
    <submittedName>
        <fullName evidence="2">Uncharacterized protein</fullName>
    </submittedName>
</protein>
<evidence type="ECO:0000313" key="3">
    <source>
        <dbReference type="Proteomes" id="UP000236291"/>
    </source>
</evidence>
<proteinExistence type="predicted"/>
<organism evidence="2 3">
    <name type="scientific">Trifolium pratense</name>
    <name type="common">Red clover</name>
    <dbReference type="NCBI Taxonomy" id="57577"/>
    <lineage>
        <taxon>Eukaryota</taxon>
        <taxon>Viridiplantae</taxon>
        <taxon>Streptophyta</taxon>
        <taxon>Embryophyta</taxon>
        <taxon>Tracheophyta</taxon>
        <taxon>Spermatophyta</taxon>
        <taxon>Magnoliopsida</taxon>
        <taxon>eudicotyledons</taxon>
        <taxon>Gunneridae</taxon>
        <taxon>Pentapetalae</taxon>
        <taxon>rosids</taxon>
        <taxon>fabids</taxon>
        <taxon>Fabales</taxon>
        <taxon>Fabaceae</taxon>
        <taxon>Papilionoideae</taxon>
        <taxon>50 kb inversion clade</taxon>
        <taxon>NPAAA clade</taxon>
        <taxon>Hologalegina</taxon>
        <taxon>IRL clade</taxon>
        <taxon>Trifolieae</taxon>
        <taxon>Trifolium</taxon>
    </lineage>
</organism>
<dbReference type="InterPro" id="IPR004252">
    <property type="entry name" value="Probable_transposase_24"/>
</dbReference>
<feature type="region of interest" description="Disordered" evidence="1">
    <location>
        <begin position="26"/>
        <end position="52"/>
    </location>
</feature>
<accession>A0A2K3KWQ9</accession>
<evidence type="ECO:0000313" key="2">
    <source>
        <dbReference type="EMBL" id="PNX70723.1"/>
    </source>
</evidence>